<dbReference type="GO" id="GO:0043590">
    <property type="term" value="C:bacterial nucleoid"/>
    <property type="evidence" value="ECO:0007669"/>
    <property type="project" value="TreeGrafter"/>
</dbReference>
<evidence type="ECO:0000256" key="2">
    <source>
        <dbReference type="ARBA" id="ARBA00021310"/>
    </source>
</evidence>
<dbReference type="GO" id="GO:0006302">
    <property type="term" value="P:double-strand break repair"/>
    <property type="evidence" value="ECO:0007669"/>
    <property type="project" value="TreeGrafter"/>
</dbReference>
<feature type="domain" description="DNA replication/recombination mediator RecO N-terminal" evidence="7">
    <location>
        <begin position="5"/>
        <end position="81"/>
    </location>
</feature>
<comment type="similarity">
    <text evidence="1">Belongs to the RecO family.</text>
</comment>
<dbReference type="InterPro" id="IPR037278">
    <property type="entry name" value="ARFGAP/RecO"/>
</dbReference>
<dbReference type="AlphaFoldDB" id="A0A318U4R4"/>
<reference evidence="8 9" key="1">
    <citation type="submission" date="2018-06" db="EMBL/GenBank/DDBJ databases">
        <title>Genomic Encyclopedia of Archaeal and Bacterial Type Strains, Phase II (KMG-II): from individual species to whole genera.</title>
        <authorList>
            <person name="Goeker M."/>
        </authorList>
    </citation>
    <scope>NUCLEOTIDE SEQUENCE [LARGE SCALE GENOMIC DNA]</scope>
    <source>
        <strain evidence="8 9">ATCC 29103</strain>
    </source>
</reference>
<dbReference type="Pfam" id="PF02565">
    <property type="entry name" value="RecO_C"/>
    <property type="match status" value="1"/>
</dbReference>
<dbReference type="GO" id="GO:0006310">
    <property type="term" value="P:DNA recombination"/>
    <property type="evidence" value="ECO:0007669"/>
    <property type="project" value="UniProtKB-KW"/>
</dbReference>
<dbReference type="SUPFAM" id="SSF50249">
    <property type="entry name" value="Nucleic acid-binding proteins"/>
    <property type="match status" value="1"/>
</dbReference>
<keyword evidence="5" id="KW-0234">DNA repair</keyword>
<dbReference type="SUPFAM" id="SSF57863">
    <property type="entry name" value="ArfGap/RecO-like zinc finger"/>
    <property type="match status" value="1"/>
</dbReference>
<name>A0A318U4R4_9BACT</name>
<evidence type="ECO:0000256" key="6">
    <source>
        <dbReference type="ARBA" id="ARBA00033409"/>
    </source>
</evidence>
<dbReference type="Pfam" id="PF11967">
    <property type="entry name" value="RecO_N"/>
    <property type="match status" value="1"/>
</dbReference>
<protein>
    <recommendedName>
        <fullName evidence="2">DNA repair protein RecO</fullName>
    </recommendedName>
    <alternativeName>
        <fullName evidence="6">Recombination protein O</fullName>
    </alternativeName>
</protein>
<dbReference type="Gene3D" id="1.20.1440.120">
    <property type="entry name" value="Recombination protein O, C-terminal domain"/>
    <property type="match status" value="1"/>
</dbReference>
<dbReference type="InterPro" id="IPR022572">
    <property type="entry name" value="DNA_rep/recomb_RecO_N"/>
</dbReference>
<dbReference type="PANTHER" id="PTHR33991">
    <property type="entry name" value="DNA REPAIR PROTEIN RECO"/>
    <property type="match status" value="1"/>
</dbReference>
<dbReference type="PANTHER" id="PTHR33991:SF1">
    <property type="entry name" value="DNA REPAIR PROTEIN RECO"/>
    <property type="match status" value="1"/>
</dbReference>
<organism evidence="8 9">
    <name type="scientific">Metamycoplasma alkalescens</name>
    <dbReference type="NCBI Taxonomy" id="45363"/>
    <lineage>
        <taxon>Bacteria</taxon>
        <taxon>Bacillati</taxon>
        <taxon>Mycoplasmatota</taxon>
        <taxon>Mycoplasmoidales</taxon>
        <taxon>Metamycoplasmataceae</taxon>
        <taxon>Metamycoplasma</taxon>
    </lineage>
</organism>
<dbReference type="EMBL" id="QKLP01000007">
    <property type="protein sequence ID" value="PYF42659.1"/>
    <property type="molecule type" value="Genomic_DNA"/>
</dbReference>
<evidence type="ECO:0000256" key="5">
    <source>
        <dbReference type="ARBA" id="ARBA00023204"/>
    </source>
</evidence>
<sequence length="221" mass="25733">MDNKEYEIEAIVLEIKNHQDNDAILKVLSENGIISLYAKGIQKPSSKNKLNLPILGVSNLEIIKSKFFNKINTLKRATLLANFPFNTTLQVIYNTTLMFLKKINNQQISHFLNKYKIFLKNVETNPNQTFSYLLLALLEVFGFKPNFEHCVECNNKENIVDFEFYKGGFLCKEHSQATKNIEFLKAIYWLNKDFYLFVKNFDENISIQINSMIIEVLNSII</sequence>
<evidence type="ECO:0000256" key="3">
    <source>
        <dbReference type="ARBA" id="ARBA00022763"/>
    </source>
</evidence>
<dbReference type="InterPro" id="IPR012340">
    <property type="entry name" value="NA-bd_OB-fold"/>
</dbReference>
<dbReference type="InterPro" id="IPR003717">
    <property type="entry name" value="RecO"/>
</dbReference>
<proteinExistence type="inferred from homology"/>
<keyword evidence="4" id="KW-0233">DNA recombination</keyword>
<dbReference type="Proteomes" id="UP000247715">
    <property type="component" value="Unassembled WGS sequence"/>
</dbReference>
<comment type="caution">
    <text evidence="8">The sequence shown here is derived from an EMBL/GenBank/DDBJ whole genome shotgun (WGS) entry which is preliminary data.</text>
</comment>
<dbReference type="RefSeq" id="WP_110858342.1">
    <property type="nucleotide sequence ID" value="NZ_CP190015.1"/>
</dbReference>
<evidence type="ECO:0000256" key="4">
    <source>
        <dbReference type="ARBA" id="ARBA00023172"/>
    </source>
</evidence>
<dbReference type="InterPro" id="IPR042242">
    <property type="entry name" value="RecO_C"/>
</dbReference>
<evidence type="ECO:0000313" key="9">
    <source>
        <dbReference type="Proteomes" id="UP000247715"/>
    </source>
</evidence>
<evidence type="ECO:0000259" key="7">
    <source>
        <dbReference type="Pfam" id="PF11967"/>
    </source>
</evidence>
<dbReference type="Gene3D" id="2.40.50.140">
    <property type="entry name" value="Nucleic acid-binding proteins"/>
    <property type="match status" value="1"/>
</dbReference>
<gene>
    <name evidence="8" type="ORF">BCF88_10736</name>
</gene>
<accession>A0A318U4R4</accession>
<dbReference type="NCBIfam" id="TIGR00613">
    <property type="entry name" value="reco"/>
    <property type="match status" value="1"/>
</dbReference>
<evidence type="ECO:0000256" key="1">
    <source>
        <dbReference type="ARBA" id="ARBA00007452"/>
    </source>
</evidence>
<evidence type="ECO:0000313" key="8">
    <source>
        <dbReference type="EMBL" id="PYF42659.1"/>
    </source>
</evidence>
<keyword evidence="3" id="KW-0227">DNA damage</keyword>